<dbReference type="SMART" id="SM00388">
    <property type="entry name" value="HisKA"/>
    <property type="match status" value="1"/>
</dbReference>
<evidence type="ECO:0000313" key="16">
    <source>
        <dbReference type="EMBL" id="RBP13742.1"/>
    </source>
</evidence>
<feature type="transmembrane region" description="Helical" evidence="13">
    <location>
        <begin position="6"/>
        <end position="24"/>
    </location>
</feature>
<dbReference type="InterPro" id="IPR035965">
    <property type="entry name" value="PAS-like_dom_sf"/>
</dbReference>
<feature type="transmembrane region" description="Helical" evidence="13">
    <location>
        <begin position="284"/>
        <end position="308"/>
    </location>
</feature>
<evidence type="ECO:0000256" key="10">
    <source>
        <dbReference type="ARBA" id="ARBA00023136"/>
    </source>
</evidence>
<feature type="transmembrane region" description="Helical" evidence="13">
    <location>
        <begin position="36"/>
        <end position="56"/>
    </location>
</feature>
<comment type="similarity">
    <text evidence="3">Belongs to the sodium:solute symporter (SSF) (TC 2.A.21) family.</text>
</comment>
<evidence type="ECO:0000256" key="8">
    <source>
        <dbReference type="ARBA" id="ARBA00022777"/>
    </source>
</evidence>
<dbReference type="Pfam" id="PF12860">
    <property type="entry name" value="PAS_7"/>
    <property type="match status" value="1"/>
</dbReference>
<dbReference type="SUPFAM" id="SSF55785">
    <property type="entry name" value="PYP-like sensor domain (PAS domain)"/>
    <property type="match status" value="1"/>
</dbReference>
<feature type="transmembrane region" description="Helical" evidence="13">
    <location>
        <begin position="450"/>
        <end position="476"/>
    </location>
</feature>
<keyword evidence="9 13" id="KW-1133">Transmembrane helix</keyword>
<dbReference type="SUPFAM" id="SSF55874">
    <property type="entry name" value="ATPase domain of HSP90 chaperone/DNA topoisomerase II/histidine kinase"/>
    <property type="match status" value="1"/>
</dbReference>
<dbReference type="GO" id="GO:0000155">
    <property type="term" value="F:phosphorelay sensor kinase activity"/>
    <property type="evidence" value="ECO:0007669"/>
    <property type="project" value="InterPro"/>
</dbReference>
<evidence type="ECO:0000256" key="11">
    <source>
        <dbReference type="PROSITE-ProRule" id="PRU00169"/>
    </source>
</evidence>
<feature type="modified residue" description="4-aspartylphosphate" evidence="11">
    <location>
        <position position="1101"/>
    </location>
</feature>
<dbReference type="FunFam" id="1.10.287.130:FF:000063">
    <property type="entry name" value="Hybrid sensor histidine kinase/response regulator"/>
    <property type="match status" value="1"/>
</dbReference>
<dbReference type="Pfam" id="PF02518">
    <property type="entry name" value="HATPase_c"/>
    <property type="match status" value="1"/>
</dbReference>
<dbReference type="EMBL" id="QNRK01000011">
    <property type="protein sequence ID" value="RBP13742.1"/>
    <property type="molecule type" value="Genomic_DNA"/>
</dbReference>
<dbReference type="FunFam" id="3.30.565.10:FF:000049">
    <property type="entry name" value="Two-component sensor histidine kinase"/>
    <property type="match status" value="1"/>
</dbReference>
<evidence type="ECO:0000256" key="5">
    <source>
        <dbReference type="ARBA" id="ARBA00022553"/>
    </source>
</evidence>
<dbReference type="Gene3D" id="1.20.1730.10">
    <property type="entry name" value="Sodium/glucose cotransporter"/>
    <property type="match status" value="1"/>
</dbReference>
<dbReference type="InterPro" id="IPR001789">
    <property type="entry name" value="Sig_transdc_resp-reg_receiver"/>
</dbReference>
<evidence type="ECO:0000256" key="7">
    <source>
        <dbReference type="ARBA" id="ARBA00022692"/>
    </source>
</evidence>
<dbReference type="Gene3D" id="3.40.50.2300">
    <property type="match status" value="1"/>
</dbReference>
<feature type="transmembrane region" description="Helical" evidence="13">
    <location>
        <begin position="68"/>
        <end position="87"/>
    </location>
</feature>
<dbReference type="SMART" id="SM00387">
    <property type="entry name" value="HATPase_c"/>
    <property type="match status" value="1"/>
</dbReference>
<comment type="catalytic activity">
    <reaction evidence="1">
        <text>ATP + protein L-histidine = ADP + protein N-phospho-L-histidine.</text>
        <dbReference type="EC" id="2.7.13.3"/>
    </reaction>
</comment>
<dbReference type="GO" id="GO:0005886">
    <property type="term" value="C:plasma membrane"/>
    <property type="evidence" value="ECO:0007669"/>
    <property type="project" value="TreeGrafter"/>
</dbReference>
<feature type="transmembrane region" description="Helical" evidence="13">
    <location>
        <begin position="246"/>
        <end position="263"/>
    </location>
</feature>
<evidence type="ECO:0000256" key="13">
    <source>
        <dbReference type="SAM" id="Phobius"/>
    </source>
</evidence>
<dbReference type="CDD" id="cd10322">
    <property type="entry name" value="SLC5sbd"/>
    <property type="match status" value="1"/>
</dbReference>
<feature type="coiled-coil region" evidence="12">
    <location>
        <begin position="764"/>
        <end position="805"/>
    </location>
</feature>
<dbReference type="Gene3D" id="3.30.450.20">
    <property type="entry name" value="PAS domain"/>
    <property type="match status" value="1"/>
</dbReference>
<dbReference type="Proteomes" id="UP000253529">
    <property type="component" value="Unassembled WGS sequence"/>
</dbReference>
<dbReference type="OrthoDB" id="9764438at2"/>
<dbReference type="Pfam" id="PF00512">
    <property type="entry name" value="HisKA"/>
    <property type="match status" value="1"/>
</dbReference>
<evidence type="ECO:0000313" key="17">
    <source>
        <dbReference type="Proteomes" id="UP000253529"/>
    </source>
</evidence>
<keyword evidence="5 11" id="KW-0597">Phosphoprotein</keyword>
<evidence type="ECO:0000256" key="9">
    <source>
        <dbReference type="ARBA" id="ARBA00022989"/>
    </source>
</evidence>
<feature type="domain" description="Response regulatory" evidence="15">
    <location>
        <begin position="1051"/>
        <end position="1169"/>
    </location>
</feature>
<comment type="subcellular location">
    <subcellularLocation>
        <location evidence="2">Membrane</location>
        <topology evidence="2">Multi-pass membrane protein</topology>
    </subcellularLocation>
</comment>
<comment type="caution">
    <text evidence="16">The sequence shown here is derived from an EMBL/GenBank/DDBJ whole genome shotgun (WGS) entry which is preliminary data.</text>
</comment>
<dbReference type="GO" id="GO:0009927">
    <property type="term" value="F:histidine phosphotransfer kinase activity"/>
    <property type="evidence" value="ECO:0007669"/>
    <property type="project" value="TreeGrafter"/>
</dbReference>
<dbReference type="PROSITE" id="PS50283">
    <property type="entry name" value="NA_SOLUT_SYMP_3"/>
    <property type="match status" value="1"/>
</dbReference>
<dbReference type="PANTHER" id="PTHR43047:SF9">
    <property type="entry name" value="HISTIDINE KINASE"/>
    <property type="match status" value="1"/>
</dbReference>
<dbReference type="SMART" id="SM00448">
    <property type="entry name" value="REC"/>
    <property type="match status" value="1"/>
</dbReference>
<dbReference type="InterPro" id="IPR003594">
    <property type="entry name" value="HATPase_dom"/>
</dbReference>
<feature type="transmembrane region" description="Helical" evidence="13">
    <location>
        <begin position="379"/>
        <end position="405"/>
    </location>
</feature>
<accession>A0A366FGD7</accession>
<sequence>MNGATAAIAAIGYVLFLFLIAWWGDRGGRRFIAGGPRAVVYALSLAVYCTSWTYYGSVGLASSRGLDFLPIYIGPILVIGLGSAFVGRIASLARAQNLTTVADFVSARYGKSQRVAAVAALIALVGSAPYVALQLKAVSTTLLTVVASLDKPALVAGRPSAPFSLAIALVLAVFAIAFGTRRLNPKERQEGLILAIAVESIVKLAAFLAVGVFVVWGMNGGLADLTQAALSNPKIAAVVQTRPDPAVWGVTTLLSAFAILLLPRQFHVAVVENHDRADIRTASWLFPAYLVLINLFVAPLAIAGLTMFPDGAIDRDLTVLALPLAAHAHGLALFTMIGGLSAATGMIVVDSLALAITISNDLVMPLLLRRKAIPTQGAAAGDIGALALWVRRLSILGVLGLGFAYERLTSETALVSIGLLSFAAVAQIGPAFIGGLFWRRGTARGALAGMAAGSLAWLYLLLLPSLGSHAAIAAYLEHGPLAIAWLSPTGLTAFAPSPLVGGVVVSLGLNLAAFVAFSLLRQPTALERAQANAFAGAGGKPQAFRLWRSSTTAGELEAAVARYLGAARARRAFAAFVRERGQDYDPEQEASAQLIRHAEFLLSPAIGASTSRQVLSLLLRPRAVSTQSALKLIDEASAAIQSSRDQLQHALDHARQGVTVFDSNLALTAWNREFADLFDLPQALLRHGVGLDEIVRFNAARGAYGPGDSEDFVAERVASLLYDDQPTRLRLFSTHRVIEIRSARLPDGGIVTTYTDITQTVQTEEALEAANEFLERRVDERTAELQRLNAELAAAKTVAEEANLSKTRFLAAASHDILQPLNAARLYASSLVEGAARGGDDRADLARKVDMSLEAVEEILGALLDISRLDAGATRPELSDTPVADLMRMLEVEFAPLALSKGLALRMVPTRLAVRTDRRLMRRLLQNLVSNAVKYTVRGKVLVGCRRVPGALRIEVWDTGLGIPADRQRVVFEEFQRLDQGARIARGLGLGLSIVERLGRVLDHPVGLASRPGAGSVFHVTAPLAAAAPARPEAADVVPAAVAGEPLSGLKILAIDNEPRVLDGMRTLLGRWGCLVVTANGLAEAREALGGFGPPDLVIADYHLDKSDGIAAILALRADLGLPLPAILATADRSPEARDEAARHDIVILHKPLKPAPLRAQLARMSALRDEAAQ</sequence>
<dbReference type="Pfam" id="PF00072">
    <property type="entry name" value="Response_reg"/>
    <property type="match status" value="1"/>
</dbReference>
<dbReference type="GO" id="GO:0022857">
    <property type="term" value="F:transmembrane transporter activity"/>
    <property type="evidence" value="ECO:0007669"/>
    <property type="project" value="InterPro"/>
</dbReference>
<evidence type="ECO:0000256" key="1">
    <source>
        <dbReference type="ARBA" id="ARBA00000085"/>
    </source>
</evidence>
<feature type="domain" description="Histidine kinase" evidence="14">
    <location>
        <begin position="812"/>
        <end position="1026"/>
    </location>
</feature>
<dbReference type="PROSITE" id="PS50109">
    <property type="entry name" value="HIS_KIN"/>
    <property type="match status" value="1"/>
</dbReference>
<dbReference type="EC" id="2.7.13.3" evidence="4"/>
<dbReference type="InterPro" id="IPR003661">
    <property type="entry name" value="HisK_dim/P_dom"/>
</dbReference>
<dbReference type="InterPro" id="IPR038377">
    <property type="entry name" value="Na/Glc_symporter_sf"/>
</dbReference>
<evidence type="ECO:0000259" key="14">
    <source>
        <dbReference type="PROSITE" id="PS50109"/>
    </source>
</evidence>
<dbReference type="Gene3D" id="3.30.565.10">
    <property type="entry name" value="Histidine kinase-like ATPase, C-terminal domain"/>
    <property type="match status" value="1"/>
</dbReference>
<dbReference type="InterPro" id="IPR036890">
    <property type="entry name" value="HATPase_C_sf"/>
</dbReference>
<feature type="transmembrane region" description="Helical" evidence="13">
    <location>
        <begin position="161"/>
        <end position="180"/>
    </location>
</feature>
<feature type="transmembrane region" description="Helical" evidence="13">
    <location>
        <begin position="115"/>
        <end position="133"/>
    </location>
</feature>
<evidence type="ECO:0000256" key="4">
    <source>
        <dbReference type="ARBA" id="ARBA00012438"/>
    </source>
</evidence>
<keyword evidence="6" id="KW-0808">Transferase</keyword>
<dbReference type="AlphaFoldDB" id="A0A366FGD7"/>
<dbReference type="NCBIfam" id="NF041832">
    <property type="entry name" value="near_NosP_CTERM"/>
    <property type="match status" value="1"/>
</dbReference>
<protein>
    <recommendedName>
        <fullName evidence="4">histidine kinase</fullName>
        <ecNumber evidence="4">2.7.13.3</ecNumber>
    </recommendedName>
</protein>
<dbReference type="CDD" id="cd00156">
    <property type="entry name" value="REC"/>
    <property type="match status" value="1"/>
</dbReference>
<dbReference type="PROSITE" id="PS50110">
    <property type="entry name" value="RESPONSE_REGULATORY"/>
    <property type="match status" value="1"/>
</dbReference>
<organism evidence="16 17">
    <name type="scientific">Roseiarcus fermentans</name>
    <dbReference type="NCBI Taxonomy" id="1473586"/>
    <lineage>
        <taxon>Bacteria</taxon>
        <taxon>Pseudomonadati</taxon>
        <taxon>Pseudomonadota</taxon>
        <taxon>Alphaproteobacteria</taxon>
        <taxon>Hyphomicrobiales</taxon>
        <taxon>Roseiarcaceae</taxon>
        <taxon>Roseiarcus</taxon>
    </lineage>
</organism>
<reference evidence="16 17" key="1">
    <citation type="submission" date="2018-06" db="EMBL/GenBank/DDBJ databases">
        <title>Genomic Encyclopedia of Type Strains, Phase IV (KMG-IV): sequencing the most valuable type-strain genomes for metagenomic binning, comparative biology and taxonomic classification.</title>
        <authorList>
            <person name="Goeker M."/>
        </authorList>
    </citation>
    <scope>NUCLEOTIDE SEQUENCE [LARGE SCALE GENOMIC DNA]</scope>
    <source>
        <strain evidence="16 17">DSM 24875</strain>
    </source>
</reference>
<dbReference type="Gene3D" id="1.10.287.130">
    <property type="match status" value="1"/>
</dbReference>
<dbReference type="RefSeq" id="WP_113889306.1">
    <property type="nucleotide sequence ID" value="NZ_QNRK01000011.1"/>
</dbReference>
<evidence type="ECO:0000256" key="3">
    <source>
        <dbReference type="ARBA" id="ARBA00006434"/>
    </source>
</evidence>
<dbReference type="CDD" id="cd00082">
    <property type="entry name" value="HisKA"/>
    <property type="match status" value="1"/>
</dbReference>
<dbReference type="InterPro" id="IPR005467">
    <property type="entry name" value="His_kinase_dom"/>
</dbReference>
<dbReference type="PRINTS" id="PR00344">
    <property type="entry name" value="BCTRLSENSOR"/>
</dbReference>
<keyword evidence="10 13" id="KW-0472">Membrane</keyword>
<feature type="transmembrane region" description="Helical" evidence="13">
    <location>
        <begin position="328"/>
        <end position="358"/>
    </location>
</feature>
<dbReference type="SUPFAM" id="SSF47384">
    <property type="entry name" value="Homodimeric domain of signal transducing histidine kinase"/>
    <property type="match status" value="1"/>
</dbReference>
<dbReference type="PANTHER" id="PTHR43047">
    <property type="entry name" value="TWO-COMPONENT HISTIDINE PROTEIN KINASE"/>
    <property type="match status" value="1"/>
</dbReference>
<keyword evidence="8" id="KW-0418">Kinase</keyword>
<dbReference type="InterPro" id="IPR036097">
    <property type="entry name" value="HisK_dim/P_sf"/>
</dbReference>
<dbReference type="InterPro" id="IPR011006">
    <property type="entry name" value="CheY-like_superfamily"/>
</dbReference>
<keyword evidence="7 13" id="KW-0812">Transmembrane</keyword>
<evidence type="ECO:0000256" key="12">
    <source>
        <dbReference type="SAM" id="Coils"/>
    </source>
</evidence>
<name>A0A366FGD7_9HYPH</name>
<dbReference type="InterPro" id="IPR004358">
    <property type="entry name" value="Sig_transdc_His_kin-like_C"/>
</dbReference>
<feature type="transmembrane region" description="Helical" evidence="13">
    <location>
        <begin position="417"/>
        <end position="438"/>
    </location>
</feature>
<dbReference type="SUPFAM" id="SSF52172">
    <property type="entry name" value="CheY-like"/>
    <property type="match status" value="1"/>
</dbReference>
<evidence type="ECO:0000256" key="2">
    <source>
        <dbReference type="ARBA" id="ARBA00004141"/>
    </source>
</evidence>
<dbReference type="InterPro" id="IPR001734">
    <property type="entry name" value="Na/solute_symporter"/>
</dbReference>
<keyword evidence="17" id="KW-1185">Reference proteome</keyword>
<keyword evidence="12" id="KW-0175">Coiled coil</keyword>
<evidence type="ECO:0000259" key="15">
    <source>
        <dbReference type="PROSITE" id="PS50110"/>
    </source>
</evidence>
<proteinExistence type="inferred from homology"/>
<feature type="transmembrane region" description="Helical" evidence="13">
    <location>
        <begin position="192"/>
        <end position="216"/>
    </location>
</feature>
<evidence type="ECO:0000256" key="6">
    <source>
        <dbReference type="ARBA" id="ARBA00022679"/>
    </source>
</evidence>
<gene>
    <name evidence="16" type="ORF">DFR50_1114</name>
</gene>